<dbReference type="EMBL" id="CAKLBY020000195">
    <property type="protein sequence ID" value="CAK7933792.1"/>
    <property type="molecule type" value="Genomic_DNA"/>
</dbReference>
<dbReference type="Gene3D" id="2.30.29.30">
    <property type="entry name" value="Pleckstrin-homology domain (PH domain)/Phosphotyrosine-binding domain (PTB)"/>
    <property type="match status" value="1"/>
</dbReference>
<gene>
    <name evidence="2" type="ORF">PM001_LOCUS18942</name>
</gene>
<dbReference type="InterPro" id="IPR011993">
    <property type="entry name" value="PH-like_dom_sf"/>
</dbReference>
<sequence length="232" mass="27053">MADYEGYLLLHDVGRQADPLYFELKGGLLQFYDKKDGRWMGQFYLTRHRVVVQPVDHSLTPNRFCVELSPVRSVHDTERSIQHFRRTRLILGASTPEVQGQWIRALNTWRRRNWKDTTVIAAFDDEAKALRMLMIMYRLELKLLRFMDMSLRKINMSPQPTDLTYDDAAVSKHQNTSSVLWCQEPVRRHEFIHEAKDQCSPLGSAMVDVQRLRTKVLIDLAAASSFSSRVNL</sequence>
<dbReference type="InterPro" id="IPR001849">
    <property type="entry name" value="PH_domain"/>
</dbReference>
<name>A0AAV1UI65_9STRA</name>
<dbReference type="PROSITE" id="PS50003">
    <property type="entry name" value="PH_DOMAIN"/>
    <property type="match status" value="1"/>
</dbReference>
<comment type="caution">
    <text evidence="2">The sequence shown here is derived from an EMBL/GenBank/DDBJ whole genome shotgun (WGS) entry which is preliminary data.</text>
</comment>
<protein>
    <recommendedName>
        <fullName evidence="1">PH domain-containing protein</fullName>
    </recommendedName>
</protein>
<feature type="domain" description="PH" evidence="1">
    <location>
        <begin position="1"/>
        <end position="111"/>
    </location>
</feature>
<dbReference type="SUPFAM" id="SSF50729">
    <property type="entry name" value="PH domain-like"/>
    <property type="match status" value="1"/>
</dbReference>
<evidence type="ECO:0000259" key="1">
    <source>
        <dbReference type="PROSITE" id="PS50003"/>
    </source>
</evidence>
<organism evidence="2 3">
    <name type="scientific">Peronospora matthiolae</name>
    <dbReference type="NCBI Taxonomy" id="2874970"/>
    <lineage>
        <taxon>Eukaryota</taxon>
        <taxon>Sar</taxon>
        <taxon>Stramenopiles</taxon>
        <taxon>Oomycota</taxon>
        <taxon>Peronosporomycetes</taxon>
        <taxon>Peronosporales</taxon>
        <taxon>Peronosporaceae</taxon>
        <taxon>Peronospora</taxon>
    </lineage>
</organism>
<evidence type="ECO:0000313" key="3">
    <source>
        <dbReference type="Proteomes" id="UP001162060"/>
    </source>
</evidence>
<reference evidence="2" key="1">
    <citation type="submission" date="2024-01" db="EMBL/GenBank/DDBJ databases">
        <authorList>
            <person name="Webb A."/>
        </authorList>
    </citation>
    <scope>NUCLEOTIDE SEQUENCE</scope>
    <source>
        <strain evidence="2">Pm1</strain>
    </source>
</reference>
<dbReference type="Proteomes" id="UP001162060">
    <property type="component" value="Unassembled WGS sequence"/>
</dbReference>
<dbReference type="CDD" id="cd00821">
    <property type="entry name" value="PH"/>
    <property type="match status" value="1"/>
</dbReference>
<proteinExistence type="predicted"/>
<dbReference type="AlphaFoldDB" id="A0AAV1UI65"/>
<evidence type="ECO:0000313" key="2">
    <source>
        <dbReference type="EMBL" id="CAK7933792.1"/>
    </source>
</evidence>
<accession>A0AAV1UI65</accession>
<dbReference type="SMART" id="SM00233">
    <property type="entry name" value="PH"/>
    <property type="match status" value="1"/>
</dbReference>